<evidence type="ECO:0000313" key="1">
    <source>
        <dbReference type="EMBL" id="KAA6387119.1"/>
    </source>
</evidence>
<evidence type="ECO:0000313" key="2">
    <source>
        <dbReference type="Proteomes" id="UP000324800"/>
    </source>
</evidence>
<evidence type="ECO:0008006" key="3">
    <source>
        <dbReference type="Google" id="ProtNLM"/>
    </source>
</evidence>
<accession>A0A5J4VXT5</accession>
<dbReference type="SUPFAM" id="SSF48371">
    <property type="entry name" value="ARM repeat"/>
    <property type="match status" value="1"/>
</dbReference>
<dbReference type="Gene3D" id="1.10.510.10">
    <property type="entry name" value="Transferase(Phosphotransferase) domain 1"/>
    <property type="match status" value="1"/>
</dbReference>
<organism evidence="1 2">
    <name type="scientific">Streblomastix strix</name>
    <dbReference type="NCBI Taxonomy" id="222440"/>
    <lineage>
        <taxon>Eukaryota</taxon>
        <taxon>Metamonada</taxon>
        <taxon>Preaxostyla</taxon>
        <taxon>Oxymonadida</taxon>
        <taxon>Streblomastigidae</taxon>
        <taxon>Streblomastix</taxon>
    </lineage>
</organism>
<dbReference type="EMBL" id="SNRW01004509">
    <property type="protein sequence ID" value="KAA6387119.1"/>
    <property type="molecule type" value="Genomic_DNA"/>
</dbReference>
<dbReference type="InterPro" id="IPR016024">
    <property type="entry name" value="ARM-type_fold"/>
</dbReference>
<name>A0A5J4VXT5_9EUKA</name>
<dbReference type="InterPro" id="IPR011009">
    <property type="entry name" value="Kinase-like_dom_sf"/>
</dbReference>
<gene>
    <name evidence="1" type="ORF">EZS28_017354</name>
</gene>
<dbReference type="SUPFAM" id="SSF56112">
    <property type="entry name" value="Protein kinase-like (PK-like)"/>
    <property type="match status" value="1"/>
</dbReference>
<comment type="caution">
    <text evidence="1">The sequence shown here is derived from an EMBL/GenBank/DDBJ whole genome shotgun (WGS) entry which is preliminary data.</text>
</comment>
<proteinExistence type="predicted"/>
<reference evidence="1 2" key="1">
    <citation type="submission" date="2019-03" db="EMBL/GenBank/DDBJ databases">
        <title>Single cell metagenomics reveals metabolic interactions within the superorganism composed of flagellate Streblomastix strix and complex community of Bacteroidetes bacteria on its surface.</title>
        <authorList>
            <person name="Treitli S.C."/>
            <person name="Kolisko M."/>
            <person name="Husnik F."/>
            <person name="Keeling P."/>
            <person name="Hampl V."/>
        </authorList>
    </citation>
    <scope>NUCLEOTIDE SEQUENCE [LARGE SCALE GENOMIC DNA]</scope>
    <source>
        <strain evidence="1">ST1C</strain>
    </source>
</reference>
<dbReference type="AlphaFoldDB" id="A0A5J4VXT5"/>
<dbReference type="Proteomes" id="UP000324800">
    <property type="component" value="Unassembled WGS sequence"/>
</dbReference>
<protein>
    <recommendedName>
        <fullName evidence="3">Protein kinase domain-containing protein</fullName>
    </recommendedName>
</protein>
<sequence length="563" mass="63726">MQKILDFATQGLLALSFLHKHEIAHGQITLSNVFIRENDDAICLGPVNFNLKQNIQDSFDQDLMDFGIVLYALAELKEYTITNNIPFTRIPEGPTRQLIISLLDNISARKQSLEDILATREIQERMREWDDIQPQQLTPSSIEPSCIQFYKYRSYLAKLLVKLSGSNVDIKISIAEKGEFVRLAKVLKWARNQNKIIARPLQEWVCESVSNLIDEIKDIEKIGFGQSEIVQELQHLIGSILSIEEVKYIHINALKLFSYYGSIETRGKLYQRGIIQSIYHLLLGSNSVVLETIITIGGILLFKGDMAKKLGFHSYFEDLCKSGITDFIYQNGVVNGKSEDIISASAYCLGWIYKSQHLPVDMISSVIACIKTGIKSDNRLFYTNSSSALNCIAWNAEELNRLEQIKTKIKQKNSFSQTLQERKDLAEDLCGVLIEGRQNIEEKGGLVIVVCRISQYLLSDYDIISGIALEKDGLVDSFFALYETVPIEQVSYKHIDPLFPIVIGLLHKAIPLPNEIRKEVILKLKQSSKDSSLKPFKSSQLALSRLAECNGFDTFGELITLWI</sequence>